<evidence type="ECO:0000313" key="2">
    <source>
        <dbReference type="EMBL" id="MFC0527716.1"/>
    </source>
</evidence>
<evidence type="ECO:0000256" key="1">
    <source>
        <dbReference type="SAM" id="MobiDB-lite"/>
    </source>
</evidence>
<evidence type="ECO:0000313" key="3">
    <source>
        <dbReference type="Proteomes" id="UP001589867"/>
    </source>
</evidence>
<organism evidence="2 3">
    <name type="scientific">Phytohabitans kaempferiae</name>
    <dbReference type="NCBI Taxonomy" id="1620943"/>
    <lineage>
        <taxon>Bacteria</taxon>
        <taxon>Bacillati</taxon>
        <taxon>Actinomycetota</taxon>
        <taxon>Actinomycetes</taxon>
        <taxon>Micromonosporales</taxon>
        <taxon>Micromonosporaceae</taxon>
    </lineage>
</organism>
<comment type="caution">
    <text evidence="2">The sequence shown here is derived from an EMBL/GenBank/DDBJ whole genome shotgun (WGS) entry which is preliminary data.</text>
</comment>
<dbReference type="SUPFAM" id="SSF55961">
    <property type="entry name" value="Bet v1-like"/>
    <property type="match status" value="2"/>
</dbReference>
<dbReference type="InterPro" id="IPR023393">
    <property type="entry name" value="START-like_dom_sf"/>
</dbReference>
<dbReference type="EMBL" id="JBHLUH010000009">
    <property type="protein sequence ID" value="MFC0527716.1"/>
    <property type="molecule type" value="Genomic_DNA"/>
</dbReference>
<dbReference type="Gene3D" id="3.30.530.20">
    <property type="match status" value="2"/>
</dbReference>
<gene>
    <name evidence="2" type="ORF">ACFFIA_08590</name>
</gene>
<accession>A0ABV6LZ63</accession>
<proteinExistence type="predicted"/>
<dbReference type="InterPro" id="IPR019587">
    <property type="entry name" value="Polyketide_cyclase/dehydratase"/>
</dbReference>
<name>A0ABV6LZ63_9ACTN</name>
<keyword evidence="3" id="KW-1185">Reference proteome</keyword>
<dbReference type="Proteomes" id="UP001589867">
    <property type="component" value="Unassembled WGS sequence"/>
</dbReference>
<feature type="region of interest" description="Disordered" evidence="1">
    <location>
        <begin position="103"/>
        <end position="123"/>
    </location>
</feature>
<sequence>MIEADYTIELAVPVEKVWEYVEKIPNWAPFVIGFQKLELVDERRSVWTLRGDVGILTREVDIQADITVWEPLRRAEFTITGITERLSGRGTFDLYAMDGAASEAGPTSEAAPPPAPAAPRRDGPLRRLRFAVARFLLRRLNRRAKATPDAAAPAPAAGAGAVEAGTGGGSRLVFHLEVAPGGPMAPMIELLMAPMIEPAAQDFLRDVRAALEGGRDAVGTP</sequence>
<dbReference type="Pfam" id="PF10604">
    <property type="entry name" value="Polyketide_cyc2"/>
    <property type="match status" value="1"/>
</dbReference>
<dbReference type="RefSeq" id="WP_377248154.1">
    <property type="nucleotide sequence ID" value="NZ_JBHLUH010000009.1"/>
</dbReference>
<reference evidence="2 3" key="1">
    <citation type="submission" date="2024-09" db="EMBL/GenBank/DDBJ databases">
        <authorList>
            <person name="Sun Q."/>
            <person name="Mori K."/>
        </authorList>
    </citation>
    <scope>NUCLEOTIDE SEQUENCE [LARGE SCALE GENOMIC DNA]</scope>
    <source>
        <strain evidence="2 3">TBRC 3947</strain>
    </source>
</reference>
<protein>
    <submittedName>
        <fullName evidence="2">SRPBCC family protein</fullName>
    </submittedName>
</protein>
<dbReference type="CDD" id="cd07812">
    <property type="entry name" value="SRPBCC"/>
    <property type="match status" value="1"/>
</dbReference>